<protein>
    <submittedName>
        <fullName evidence="1">Uncharacterized protein</fullName>
    </submittedName>
</protein>
<comment type="caution">
    <text evidence="1">The sequence shown here is derived from an EMBL/GenBank/DDBJ whole genome shotgun (WGS) entry which is preliminary data.</text>
</comment>
<dbReference type="Proteomes" id="UP000663873">
    <property type="component" value="Unassembled WGS sequence"/>
</dbReference>
<keyword evidence="2" id="KW-1185">Reference proteome</keyword>
<proteinExistence type="predicted"/>
<accession>A0A821P0C5</accession>
<sequence length="36" mass="4159">MGCNGFVDILCGLDNEYLFVDKYPDRDKQFDELGID</sequence>
<evidence type="ECO:0000313" key="2">
    <source>
        <dbReference type="Proteomes" id="UP000663873"/>
    </source>
</evidence>
<gene>
    <name evidence="1" type="ORF">UJA718_LOCUS41012</name>
</gene>
<reference evidence="1" key="1">
    <citation type="submission" date="2021-02" db="EMBL/GenBank/DDBJ databases">
        <authorList>
            <person name="Nowell W R."/>
        </authorList>
    </citation>
    <scope>NUCLEOTIDE SEQUENCE</scope>
</reference>
<name>A0A821P0C5_9BILA</name>
<evidence type="ECO:0000313" key="1">
    <source>
        <dbReference type="EMBL" id="CAF4794859.1"/>
    </source>
</evidence>
<organism evidence="1 2">
    <name type="scientific">Rotaria socialis</name>
    <dbReference type="NCBI Taxonomy" id="392032"/>
    <lineage>
        <taxon>Eukaryota</taxon>
        <taxon>Metazoa</taxon>
        <taxon>Spiralia</taxon>
        <taxon>Gnathifera</taxon>
        <taxon>Rotifera</taxon>
        <taxon>Eurotatoria</taxon>
        <taxon>Bdelloidea</taxon>
        <taxon>Philodinida</taxon>
        <taxon>Philodinidae</taxon>
        <taxon>Rotaria</taxon>
    </lineage>
</organism>
<dbReference type="AlphaFoldDB" id="A0A821P0C5"/>
<feature type="non-terminal residue" evidence="1">
    <location>
        <position position="1"/>
    </location>
</feature>
<dbReference type="EMBL" id="CAJOBP010047012">
    <property type="protein sequence ID" value="CAF4794859.1"/>
    <property type="molecule type" value="Genomic_DNA"/>
</dbReference>